<gene>
    <name evidence="5" type="ORF">B0680_06670</name>
</gene>
<dbReference type="GO" id="GO:0006355">
    <property type="term" value="P:regulation of DNA-templated transcription"/>
    <property type="evidence" value="ECO:0007669"/>
    <property type="project" value="InterPro"/>
</dbReference>
<evidence type="ECO:0000256" key="2">
    <source>
        <dbReference type="ARBA" id="ARBA00023125"/>
    </source>
</evidence>
<keyword evidence="6" id="KW-1185">Reference proteome</keyword>
<protein>
    <recommendedName>
        <fullName evidence="3">Putative Fis-like DNA-binding protein</fullName>
    </recommendedName>
</protein>
<dbReference type="OrthoDB" id="9802388at2"/>
<dbReference type="AlphaFoldDB" id="A0A1T0CN87"/>
<dbReference type="NCBIfam" id="NF001659">
    <property type="entry name" value="PRK00430.1"/>
    <property type="match status" value="1"/>
</dbReference>
<dbReference type="Proteomes" id="UP000189800">
    <property type="component" value="Unassembled WGS sequence"/>
</dbReference>
<organism evidence="5 6">
    <name type="scientific">Moraxella pluranimalium</name>
    <dbReference type="NCBI Taxonomy" id="470453"/>
    <lineage>
        <taxon>Bacteria</taxon>
        <taxon>Pseudomonadati</taxon>
        <taxon>Pseudomonadota</taxon>
        <taxon>Gammaproteobacteria</taxon>
        <taxon>Moraxellales</taxon>
        <taxon>Moraxellaceae</taxon>
        <taxon>Moraxella</taxon>
    </lineage>
</organism>
<dbReference type="PANTHER" id="PTHR47918:SF1">
    <property type="entry name" value="DNA-BINDING PROTEIN FIS"/>
    <property type="match status" value="1"/>
</dbReference>
<evidence type="ECO:0000313" key="5">
    <source>
        <dbReference type="EMBL" id="OOS23631.1"/>
    </source>
</evidence>
<reference evidence="5 6" key="1">
    <citation type="submission" date="2017-02" db="EMBL/GenBank/DDBJ databases">
        <title>Draft genome sequence of Moraxella pluranimalium CCUG 54913T type strain.</title>
        <authorList>
            <person name="Salva-Serra F."/>
            <person name="Engstrom-Jakobsson H."/>
            <person name="Thorell K."/>
            <person name="Jaen-Luchoro D."/>
            <person name="Gonzales-Siles L."/>
            <person name="Karlsson R."/>
            <person name="Yazdan S."/>
            <person name="Boulund F."/>
            <person name="Johnning A."/>
            <person name="Engstrand L."/>
            <person name="Kristiansson E."/>
            <person name="Moore E."/>
        </authorList>
    </citation>
    <scope>NUCLEOTIDE SEQUENCE [LARGE SCALE GENOMIC DNA]</scope>
    <source>
        <strain evidence="5 6">CCUG 54913</strain>
    </source>
</reference>
<dbReference type="Pfam" id="PF02954">
    <property type="entry name" value="HTH_8"/>
    <property type="match status" value="1"/>
</dbReference>
<comment type="similarity">
    <text evidence="1">Belongs to the transcriptional regulatory Fis family.</text>
</comment>
<dbReference type="InterPro" id="IPR005412">
    <property type="entry name" value="Fis_DNA-bd"/>
</dbReference>
<dbReference type="STRING" id="470453.B0680_06670"/>
<evidence type="ECO:0000256" key="3">
    <source>
        <dbReference type="ARBA" id="ARBA00029540"/>
    </source>
</evidence>
<keyword evidence="2" id="KW-0238">DNA-binding</keyword>
<dbReference type="PANTHER" id="PTHR47918">
    <property type="entry name" value="DNA-BINDING PROTEIN FIS"/>
    <property type="match status" value="1"/>
</dbReference>
<dbReference type="Gene3D" id="1.10.10.60">
    <property type="entry name" value="Homeodomain-like"/>
    <property type="match status" value="1"/>
</dbReference>
<evidence type="ECO:0000256" key="1">
    <source>
        <dbReference type="ARBA" id="ARBA00008559"/>
    </source>
</evidence>
<evidence type="ECO:0000313" key="6">
    <source>
        <dbReference type="Proteomes" id="UP000189800"/>
    </source>
</evidence>
<feature type="domain" description="DNA binding HTH" evidence="4">
    <location>
        <begin position="40"/>
        <end position="80"/>
    </location>
</feature>
<name>A0A1T0CN87_9GAMM</name>
<dbReference type="InterPro" id="IPR002197">
    <property type="entry name" value="HTH_Fis"/>
</dbReference>
<dbReference type="SUPFAM" id="SSF46689">
    <property type="entry name" value="Homeodomain-like"/>
    <property type="match status" value="1"/>
</dbReference>
<accession>A0A1T0CN87</accession>
<dbReference type="InterPro" id="IPR009057">
    <property type="entry name" value="Homeodomain-like_sf"/>
</dbReference>
<comment type="caution">
    <text evidence="5">The sequence shown here is derived from an EMBL/GenBank/DDBJ whole genome shotgun (WGS) entry which is preliminary data.</text>
</comment>
<dbReference type="PRINTS" id="PR01590">
    <property type="entry name" value="HTHFIS"/>
</dbReference>
<dbReference type="PIRSF" id="PIRSF002097">
    <property type="entry name" value="DNA-binding_Fis"/>
    <property type="match status" value="1"/>
</dbReference>
<evidence type="ECO:0000259" key="4">
    <source>
        <dbReference type="Pfam" id="PF02954"/>
    </source>
</evidence>
<sequence>MMTAKNYTEKTPLHVHVEQAVQQYFDSLDGEDADNLYEIFLAELERPLLTATLKYARGNQSKTAQLLGLNRGTLRTKLKAHGLL</sequence>
<dbReference type="PRINTS" id="PR01591">
    <property type="entry name" value="DNABINDNGFIS"/>
</dbReference>
<proteinExistence type="inferred from homology"/>
<dbReference type="EMBL" id="MUYU01000015">
    <property type="protein sequence ID" value="OOS23631.1"/>
    <property type="molecule type" value="Genomic_DNA"/>
</dbReference>
<dbReference type="InterPro" id="IPR050207">
    <property type="entry name" value="Trans_regulatory_Fis"/>
</dbReference>
<dbReference type="GO" id="GO:0043565">
    <property type="term" value="F:sequence-specific DNA binding"/>
    <property type="evidence" value="ECO:0007669"/>
    <property type="project" value="InterPro"/>
</dbReference>